<keyword evidence="4" id="KW-1185">Reference proteome</keyword>
<feature type="region of interest" description="Disordered" evidence="1">
    <location>
        <begin position="1"/>
        <end position="23"/>
    </location>
</feature>
<evidence type="ECO:0000256" key="1">
    <source>
        <dbReference type="SAM" id="MobiDB-lite"/>
    </source>
</evidence>
<reference evidence="3" key="2">
    <citation type="submission" date="2018-05" db="EMBL/GenBank/DDBJ databases">
        <title>OmerRS3 (Oryza meridionalis Reference Sequence Version 3).</title>
        <authorList>
            <person name="Zhang J."/>
            <person name="Kudrna D."/>
            <person name="Lee S."/>
            <person name="Talag J."/>
            <person name="Welchert J."/>
            <person name="Wing R.A."/>
        </authorList>
    </citation>
    <scope>NUCLEOTIDE SEQUENCE [LARGE SCALE GENOMIC DNA]</scope>
    <source>
        <strain evidence="3">cv. OR44</strain>
    </source>
</reference>
<keyword evidence="2" id="KW-1133">Transmembrane helix</keyword>
<evidence type="ECO:0000313" key="3">
    <source>
        <dbReference type="EnsemblPlants" id="OMERI01G26200.1"/>
    </source>
</evidence>
<keyword evidence="2" id="KW-0472">Membrane</keyword>
<organism evidence="3">
    <name type="scientific">Oryza meridionalis</name>
    <dbReference type="NCBI Taxonomy" id="40149"/>
    <lineage>
        <taxon>Eukaryota</taxon>
        <taxon>Viridiplantae</taxon>
        <taxon>Streptophyta</taxon>
        <taxon>Embryophyta</taxon>
        <taxon>Tracheophyta</taxon>
        <taxon>Spermatophyta</taxon>
        <taxon>Magnoliopsida</taxon>
        <taxon>Liliopsida</taxon>
        <taxon>Poales</taxon>
        <taxon>Poaceae</taxon>
        <taxon>BOP clade</taxon>
        <taxon>Oryzoideae</taxon>
        <taxon>Oryzeae</taxon>
        <taxon>Oryzinae</taxon>
        <taxon>Oryza</taxon>
    </lineage>
</organism>
<reference evidence="3" key="1">
    <citation type="submission" date="2015-04" db="UniProtKB">
        <authorList>
            <consortium name="EnsemblPlants"/>
        </authorList>
    </citation>
    <scope>IDENTIFICATION</scope>
</reference>
<name>A0A0E0C6Y2_9ORYZ</name>
<dbReference type="Gramene" id="OMERI01G26200.1">
    <property type="protein sequence ID" value="OMERI01G26200.1"/>
    <property type="gene ID" value="OMERI01G26200"/>
</dbReference>
<keyword evidence="2" id="KW-0812">Transmembrane</keyword>
<evidence type="ECO:0000256" key="2">
    <source>
        <dbReference type="SAM" id="Phobius"/>
    </source>
</evidence>
<dbReference type="AlphaFoldDB" id="A0A0E0C6Y2"/>
<dbReference type="Proteomes" id="UP000008021">
    <property type="component" value="Chromosome 1"/>
</dbReference>
<evidence type="ECO:0000313" key="4">
    <source>
        <dbReference type="Proteomes" id="UP000008021"/>
    </source>
</evidence>
<feature type="transmembrane region" description="Helical" evidence="2">
    <location>
        <begin position="37"/>
        <end position="57"/>
    </location>
</feature>
<accession>A0A0E0C6Y2</accession>
<proteinExistence type="predicted"/>
<sequence length="113" mass="12388">MEKKAIDDDDDAPKPAFVWDGNDPVARRARPKRRPIAMAYVTAMAAALMFLGTMALVSDGEKVTTITLDLASFDAADGLDMDAKTVVGHTVSPAFNLAVRVDNPRYFRRWCAN</sequence>
<protein>
    <submittedName>
        <fullName evidence="3">Uncharacterized protein</fullName>
    </submittedName>
</protein>
<dbReference type="EnsemblPlants" id="OMERI01G26200.1">
    <property type="protein sequence ID" value="OMERI01G26200.1"/>
    <property type="gene ID" value="OMERI01G26200"/>
</dbReference>
<dbReference type="HOGENOM" id="CLU_2137466_0_0_1"/>